<protein>
    <submittedName>
        <fullName evidence="1">Uncharacterized protein</fullName>
    </submittedName>
</protein>
<sequence length="118" mass="13199">MLLREAGCLETGQGVIAVTRRKKIEDFFRKLEAEAGGFPVECLRLTDGDDWWQGLFVFDNAIPETRKNFLSSTFSRLSGLNVPSHNNSLARKDSCQVSPEERAQLFSFLKKGDGGESK</sequence>
<comment type="caution">
    <text evidence="1">The sequence shown here is derived from an EMBL/GenBank/DDBJ whole genome shotgun (WGS) entry which is preliminary data.</text>
</comment>
<dbReference type="AlphaFoldDB" id="A0A8J6NC36"/>
<evidence type="ECO:0000313" key="1">
    <source>
        <dbReference type="EMBL" id="MBC8316397.1"/>
    </source>
</evidence>
<name>A0A8J6NC36_9BACT</name>
<evidence type="ECO:0000313" key="2">
    <source>
        <dbReference type="Proteomes" id="UP000614424"/>
    </source>
</evidence>
<dbReference type="Proteomes" id="UP000614424">
    <property type="component" value="Unassembled WGS sequence"/>
</dbReference>
<reference evidence="1 2" key="1">
    <citation type="submission" date="2020-08" db="EMBL/GenBank/DDBJ databases">
        <title>Bridging the membrane lipid divide: bacteria of the FCB group superphylum have the potential to synthesize archaeal ether lipids.</title>
        <authorList>
            <person name="Villanueva L."/>
            <person name="Von Meijenfeldt F.A.B."/>
            <person name="Westbye A.B."/>
            <person name="Yadav S."/>
            <person name="Hopmans E.C."/>
            <person name="Dutilh B.E."/>
            <person name="Sinninghe Damste J.S."/>
        </authorList>
    </citation>
    <scope>NUCLEOTIDE SEQUENCE [LARGE SCALE GENOMIC DNA]</scope>
    <source>
        <strain evidence="1">NIOZ-UU47</strain>
    </source>
</reference>
<proteinExistence type="predicted"/>
<dbReference type="EMBL" id="JACNJZ010000030">
    <property type="protein sequence ID" value="MBC8316397.1"/>
    <property type="molecule type" value="Genomic_DNA"/>
</dbReference>
<organism evidence="1 2">
    <name type="scientific">Candidatus Desulfobia pelagia</name>
    <dbReference type="NCBI Taxonomy" id="2841692"/>
    <lineage>
        <taxon>Bacteria</taxon>
        <taxon>Pseudomonadati</taxon>
        <taxon>Thermodesulfobacteriota</taxon>
        <taxon>Desulfobulbia</taxon>
        <taxon>Desulfobulbales</taxon>
        <taxon>Desulfobulbaceae</taxon>
        <taxon>Candidatus Desulfobia</taxon>
    </lineage>
</organism>
<gene>
    <name evidence="1" type="ORF">H8E41_00725</name>
</gene>
<accession>A0A8J6NC36</accession>